<feature type="signal peptide" evidence="8">
    <location>
        <begin position="1"/>
        <end position="23"/>
    </location>
</feature>
<feature type="site" description="Important for substrate recognition" evidence="7">
    <location>
        <position position="287"/>
    </location>
</feature>
<dbReference type="Pfam" id="PF04616">
    <property type="entry name" value="Glyco_hydro_43"/>
    <property type="match status" value="1"/>
</dbReference>
<reference evidence="9" key="1">
    <citation type="submission" date="2020-10" db="EMBL/GenBank/DDBJ databases">
        <authorList>
            <person name="Gilroy R."/>
        </authorList>
    </citation>
    <scope>NUCLEOTIDE SEQUENCE</scope>
    <source>
        <strain evidence="9">B2-22910</strain>
    </source>
</reference>
<evidence type="ECO:0000256" key="8">
    <source>
        <dbReference type="SAM" id="SignalP"/>
    </source>
</evidence>
<comment type="similarity">
    <text evidence="2 5">Belongs to the glycosyl hydrolase 43 family.</text>
</comment>
<evidence type="ECO:0000313" key="9">
    <source>
        <dbReference type="EMBL" id="MBO8470305.1"/>
    </source>
</evidence>
<dbReference type="GO" id="GO:0046558">
    <property type="term" value="F:arabinan endo-1,5-alpha-L-arabinosidase activity"/>
    <property type="evidence" value="ECO:0007669"/>
    <property type="project" value="InterPro"/>
</dbReference>
<keyword evidence="8" id="KW-0732">Signal</keyword>
<evidence type="ECO:0000256" key="6">
    <source>
        <dbReference type="PIRSR" id="PIRSR026534-1"/>
    </source>
</evidence>
<dbReference type="GO" id="GO:0005975">
    <property type="term" value="P:carbohydrate metabolic process"/>
    <property type="evidence" value="ECO:0007669"/>
    <property type="project" value="InterPro"/>
</dbReference>
<protein>
    <submittedName>
        <fullName evidence="9">Family 43 glycosylhydrolase</fullName>
    </submittedName>
</protein>
<dbReference type="Gene3D" id="2.115.10.20">
    <property type="entry name" value="Glycosyl hydrolase domain, family 43"/>
    <property type="match status" value="1"/>
</dbReference>
<feature type="chain" id="PRO_5038477047" evidence="8">
    <location>
        <begin position="24"/>
        <end position="348"/>
    </location>
</feature>
<evidence type="ECO:0000313" key="10">
    <source>
        <dbReference type="Proteomes" id="UP000823603"/>
    </source>
</evidence>
<reference evidence="9" key="2">
    <citation type="journal article" date="2021" name="PeerJ">
        <title>Extensive microbial diversity within the chicken gut microbiome revealed by metagenomics and culture.</title>
        <authorList>
            <person name="Gilroy R."/>
            <person name="Ravi A."/>
            <person name="Getino M."/>
            <person name="Pursley I."/>
            <person name="Horton D.L."/>
            <person name="Alikhan N.F."/>
            <person name="Baker D."/>
            <person name="Gharbi K."/>
            <person name="Hall N."/>
            <person name="Watson M."/>
            <person name="Adriaenssens E.M."/>
            <person name="Foster-Nyarko E."/>
            <person name="Jarju S."/>
            <person name="Secka A."/>
            <person name="Antonio M."/>
            <person name="Oren A."/>
            <person name="Chaudhuri R.R."/>
            <person name="La Ragione R."/>
            <person name="Hildebrand F."/>
            <person name="Pallen M.J."/>
        </authorList>
    </citation>
    <scope>NUCLEOTIDE SEQUENCE</scope>
    <source>
        <strain evidence="9">B2-22910</strain>
    </source>
</reference>
<organism evidence="9 10">
    <name type="scientific">Candidatus Cryptobacteroides faecavium</name>
    <dbReference type="NCBI Taxonomy" id="2840762"/>
    <lineage>
        <taxon>Bacteria</taxon>
        <taxon>Pseudomonadati</taxon>
        <taxon>Bacteroidota</taxon>
        <taxon>Bacteroidia</taxon>
        <taxon>Bacteroidales</taxon>
        <taxon>Candidatus Cryptobacteroides</taxon>
    </lineage>
</organism>
<dbReference type="PANTHER" id="PTHR43301:SF3">
    <property type="entry name" value="ARABINAN ENDO-1,5-ALPHA-L-ARABINOSIDASE A-RELATED"/>
    <property type="match status" value="1"/>
</dbReference>
<feature type="active site" description="Proton donor" evidence="6">
    <location>
        <position position="217"/>
    </location>
</feature>
<keyword evidence="4 5" id="KW-0326">Glycosidase</keyword>
<dbReference type="PANTHER" id="PTHR43301">
    <property type="entry name" value="ARABINAN ENDO-1,5-ALPHA-L-ARABINOSIDASE"/>
    <property type="match status" value="1"/>
</dbReference>
<dbReference type="EMBL" id="JADIMB010000005">
    <property type="protein sequence ID" value="MBO8470305.1"/>
    <property type="molecule type" value="Genomic_DNA"/>
</dbReference>
<proteinExistence type="inferred from homology"/>
<dbReference type="AlphaFoldDB" id="A0A9D9IE02"/>
<feature type="active site" description="Proton acceptor" evidence="6">
    <location>
        <position position="49"/>
    </location>
</feature>
<keyword evidence="3 5" id="KW-0378">Hydrolase</keyword>
<feature type="site" description="Important for catalytic activity, responsible for pKa modulation of the active site Glu and correct orientation of both the proton donor and substrate" evidence="7">
    <location>
        <position position="165"/>
    </location>
</feature>
<dbReference type="SUPFAM" id="SSF75005">
    <property type="entry name" value="Arabinanase/levansucrase/invertase"/>
    <property type="match status" value="1"/>
</dbReference>
<dbReference type="PIRSF" id="PIRSF026534">
    <property type="entry name" value="Endo_alpha-L-arabinosidase"/>
    <property type="match status" value="1"/>
</dbReference>
<evidence type="ECO:0000256" key="3">
    <source>
        <dbReference type="ARBA" id="ARBA00022801"/>
    </source>
</evidence>
<dbReference type="PROSITE" id="PS51257">
    <property type="entry name" value="PROKAR_LIPOPROTEIN"/>
    <property type="match status" value="1"/>
</dbReference>
<dbReference type="InterPro" id="IPR016840">
    <property type="entry name" value="Glyco_hydro_43_endo_a_Ara-ase"/>
</dbReference>
<accession>A0A9D9IE02</accession>
<dbReference type="InterPro" id="IPR006710">
    <property type="entry name" value="Glyco_hydro_43"/>
</dbReference>
<dbReference type="Proteomes" id="UP000823603">
    <property type="component" value="Unassembled WGS sequence"/>
</dbReference>
<evidence type="ECO:0000256" key="1">
    <source>
        <dbReference type="ARBA" id="ARBA00004834"/>
    </source>
</evidence>
<gene>
    <name evidence="9" type="ORF">IAB82_00740</name>
</gene>
<comment type="pathway">
    <text evidence="1 5">Glycan metabolism; L-arabinan degradation.</text>
</comment>
<dbReference type="InterPro" id="IPR023296">
    <property type="entry name" value="Glyco_hydro_beta-prop_sf"/>
</dbReference>
<evidence type="ECO:0000256" key="5">
    <source>
        <dbReference type="PIRNR" id="PIRNR026534"/>
    </source>
</evidence>
<comment type="caution">
    <text evidence="9">The sequence shown here is derived from an EMBL/GenBank/DDBJ whole genome shotgun (WGS) entry which is preliminary data.</text>
</comment>
<dbReference type="CDD" id="cd18616">
    <property type="entry name" value="GH43_ABN-like"/>
    <property type="match status" value="1"/>
</dbReference>
<name>A0A9D9IE02_9BACT</name>
<evidence type="ECO:0000256" key="4">
    <source>
        <dbReference type="ARBA" id="ARBA00023295"/>
    </source>
</evidence>
<dbReference type="InterPro" id="IPR050727">
    <property type="entry name" value="GH43_arabinanases"/>
</dbReference>
<evidence type="ECO:0000256" key="2">
    <source>
        <dbReference type="ARBA" id="ARBA00009865"/>
    </source>
</evidence>
<evidence type="ECO:0000256" key="7">
    <source>
        <dbReference type="PIRSR" id="PIRSR026534-3"/>
    </source>
</evidence>
<sequence>MIKALPLFAACTGILAASLTACASQKDRQNDGTGDTEYRNPIIGKSIPDPTAIRVKDGTFYLYGTEDTRNIPVYKSEDMVNWTFVGTAFSDDTRPSWDGNHSLWAPEIRYIDGKYVLYYSWARWGVEWESNVGVAVSASPEGPFTDLGCLVDANAEDIMVQNSIDQFHFQDKGKHYLFWGSFHGIYVTELEKDGLSIKRKADGTPVLKKQVCGSAFEAVNIYKKGKYYYLLASVGTCCEGAASTYKTVVGRSTNVLGPYVDRNGKDMMDNAYETVVQGNSKWAGTGHNSIILKDDASQEWIIYHGYLRDQADKGRVVLMDKLLWSEDGWPYVEGYTPSVLSEKPVINR</sequence>